<proteinExistence type="predicted"/>
<gene>
    <name evidence="1" type="ORF">EL26_05835</name>
</gene>
<accession>A0A074LQ62</accession>
<keyword evidence="2" id="KW-1185">Reference proteome</keyword>
<evidence type="ECO:0000313" key="1">
    <source>
        <dbReference type="EMBL" id="KEO84286.1"/>
    </source>
</evidence>
<evidence type="ECO:0000313" key="2">
    <source>
        <dbReference type="Proteomes" id="UP000027931"/>
    </source>
</evidence>
<comment type="caution">
    <text evidence="1">The sequence shown here is derived from an EMBL/GenBank/DDBJ whole genome shotgun (WGS) entry which is preliminary data.</text>
</comment>
<dbReference type="Proteomes" id="UP000027931">
    <property type="component" value="Unassembled WGS sequence"/>
</dbReference>
<dbReference type="EMBL" id="JMIR01000005">
    <property type="protein sequence ID" value="KEO84286.1"/>
    <property type="molecule type" value="Genomic_DNA"/>
</dbReference>
<dbReference type="STRING" id="1157490.EL26_05835"/>
<reference evidence="1 2" key="1">
    <citation type="journal article" date="2013" name="Int. J. Syst. Evol. Microbiol.">
        <title>Tumebacillus flagellatus sp. nov., an alpha-amylase/pullulanase-producing bacterium isolated from cassava wastewater.</title>
        <authorList>
            <person name="Wang Q."/>
            <person name="Xie N."/>
            <person name="Qin Y."/>
            <person name="Shen N."/>
            <person name="Zhu J."/>
            <person name="Mi H."/>
            <person name="Huang R."/>
        </authorList>
    </citation>
    <scope>NUCLEOTIDE SEQUENCE [LARGE SCALE GENOMIC DNA]</scope>
    <source>
        <strain evidence="1 2">GST4</strain>
    </source>
</reference>
<dbReference type="RefSeq" id="WP_038085402.1">
    <property type="nucleotide sequence ID" value="NZ_JMIR01000005.1"/>
</dbReference>
<sequence length="68" mass="8032">MATQELRYFFNFEEVATNVLALVELMVNTRSFYIAYTDSEVVTILKMRDRVRGMVETNVFTMPIEHSY</sequence>
<protein>
    <submittedName>
        <fullName evidence="1">Uncharacterized protein</fullName>
    </submittedName>
</protein>
<name>A0A074LQ62_9BACL</name>
<dbReference type="OrthoDB" id="1120027at2"/>
<dbReference type="AlphaFoldDB" id="A0A074LQ62"/>
<organism evidence="1 2">
    <name type="scientific">Tumebacillus flagellatus</name>
    <dbReference type="NCBI Taxonomy" id="1157490"/>
    <lineage>
        <taxon>Bacteria</taxon>
        <taxon>Bacillati</taxon>
        <taxon>Bacillota</taxon>
        <taxon>Bacilli</taxon>
        <taxon>Bacillales</taxon>
        <taxon>Alicyclobacillaceae</taxon>
        <taxon>Tumebacillus</taxon>
    </lineage>
</organism>